<dbReference type="EMBL" id="BQKI01000017">
    <property type="protein sequence ID" value="GJN10107.1"/>
    <property type="molecule type" value="Genomic_DNA"/>
</dbReference>
<keyword evidence="1" id="KW-0175">Coiled coil</keyword>
<comment type="caution">
    <text evidence="3">The sequence shown here is derived from an EMBL/GenBank/DDBJ whole genome shotgun (WGS) entry which is preliminary data.</text>
</comment>
<evidence type="ECO:0000259" key="2">
    <source>
        <dbReference type="Pfam" id="PF00931"/>
    </source>
</evidence>
<feature type="coiled-coil region" evidence="1">
    <location>
        <begin position="16"/>
        <end position="43"/>
    </location>
</feature>
<protein>
    <recommendedName>
        <fullName evidence="2">NB-ARC domain-containing protein</fullName>
    </recommendedName>
</protein>
<gene>
    <name evidence="3" type="primary">ga28171</name>
    <name evidence="3" type="ORF">PR202_ga28171</name>
</gene>
<dbReference type="Gene3D" id="3.40.50.300">
    <property type="entry name" value="P-loop containing nucleotide triphosphate hydrolases"/>
    <property type="match status" value="1"/>
</dbReference>
<dbReference type="Gene3D" id="1.20.5.4130">
    <property type="match status" value="1"/>
</dbReference>
<dbReference type="InterPro" id="IPR002182">
    <property type="entry name" value="NB-ARC"/>
</dbReference>
<dbReference type="InterPro" id="IPR027417">
    <property type="entry name" value="P-loop_NTPase"/>
</dbReference>
<evidence type="ECO:0000313" key="4">
    <source>
        <dbReference type="Proteomes" id="UP001054889"/>
    </source>
</evidence>
<name>A0AAV5DJ35_ELECO</name>
<feature type="domain" description="NB-ARC" evidence="2">
    <location>
        <begin position="171"/>
        <end position="287"/>
    </location>
</feature>
<proteinExistence type="predicted"/>
<accession>A0AAV5DJ35</accession>
<dbReference type="PANTHER" id="PTHR19338:SF48">
    <property type="entry name" value="OS12G0166600 PROTEIN"/>
    <property type="match status" value="1"/>
</dbReference>
<dbReference type="PANTHER" id="PTHR19338">
    <property type="entry name" value="TRANSLOCASE OF INNER MITOCHONDRIAL MEMBRANE 13 HOMOLOG"/>
    <property type="match status" value="1"/>
</dbReference>
<organism evidence="3 4">
    <name type="scientific">Eleusine coracana subsp. coracana</name>
    <dbReference type="NCBI Taxonomy" id="191504"/>
    <lineage>
        <taxon>Eukaryota</taxon>
        <taxon>Viridiplantae</taxon>
        <taxon>Streptophyta</taxon>
        <taxon>Embryophyta</taxon>
        <taxon>Tracheophyta</taxon>
        <taxon>Spermatophyta</taxon>
        <taxon>Magnoliopsida</taxon>
        <taxon>Liliopsida</taxon>
        <taxon>Poales</taxon>
        <taxon>Poaceae</taxon>
        <taxon>PACMAD clade</taxon>
        <taxon>Chloridoideae</taxon>
        <taxon>Cynodonteae</taxon>
        <taxon>Eleusininae</taxon>
        <taxon>Eleusine</taxon>
    </lineage>
</organism>
<reference evidence="3" key="2">
    <citation type="submission" date="2021-12" db="EMBL/GenBank/DDBJ databases">
        <title>Resequencing data analysis of finger millet.</title>
        <authorList>
            <person name="Hatakeyama M."/>
            <person name="Aluri S."/>
            <person name="Balachadran M.T."/>
            <person name="Sivarajan S.R."/>
            <person name="Poveda L."/>
            <person name="Shimizu-Inatsugi R."/>
            <person name="Schlapbach R."/>
            <person name="Sreeman S.M."/>
            <person name="Shimizu K.K."/>
        </authorList>
    </citation>
    <scope>NUCLEOTIDE SEQUENCE</scope>
</reference>
<evidence type="ECO:0000256" key="1">
    <source>
        <dbReference type="SAM" id="Coils"/>
    </source>
</evidence>
<dbReference type="Proteomes" id="UP001054889">
    <property type="component" value="Unassembled WGS sequence"/>
</dbReference>
<dbReference type="SUPFAM" id="SSF52540">
    <property type="entry name" value="P-loop containing nucleoside triphosphate hydrolases"/>
    <property type="match status" value="1"/>
</dbReference>
<evidence type="ECO:0000313" key="3">
    <source>
        <dbReference type="EMBL" id="GJN10107.1"/>
    </source>
</evidence>
<reference evidence="3" key="1">
    <citation type="journal article" date="2018" name="DNA Res.">
        <title>Multiple hybrid de novo genome assembly of finger millet, an orphan allotetraploid crop.</title>
        <authorList>
            <person name="Hatakeyama M."/>
            <person name="Aluri S."/>
            <person name="Balachadran M.T."/>
            <person name="Sivarajan S.R."/>
            <person name="Patrignani A."/>
            <person name="Gruter S."/>
            <person name="Poveda L."/>
            <person name="Shimizu-Inatsugi R."/>
            <person name="Baeten J."/>
            <person name="Francoijs K.J."/>
            <person name="Nataraja K.N."/>
            <person name="Reddy Y.A.N."/>
            <person name="Phadnis S."/>
            <person name="Ravikumar R.L."/>
            <person name="Schlapbach R."/>
            <person name="Sreeman S.M."/>
            <person name="Shimizu K.K."/>
        </authorList>
    </citation>
    <scope>NUCLEOTIDE SEQUENCE</scope>
</reference>
<sequence>MEGAAHSLVSNGGQLLAEQYRQLRGVRSEVAELRDDLATMNALLRMQSEAEDGAADPLRPRVDEAAARARLRLGGHHRPLPAARQVPPGRQRGATRFRHLLRTLFSRRRLAAEINALRARAVAIGDRHARYGVDREALRRCRSAVSAAPPLAPRRANNNADAHQLVGIDGQVHALAGRLKARADGERLLKVLSVVGFGGLGKTTLALELCRRVEADFERQAMVSVSQAFEPGRDLRPLLKRLLRQLVKPTTTDNDQGIKEEGTLGDIEGLDDDKLAKKLEELLNDKR</sequence>
<keyword evidence="4" id="KW-1185">Reference proteome</keyword>
<dbReference type="AlphaFoldDB" id="A0AAV5DJ35"/>
<dbReference type="Pfam" id="PF00931">
    <property type="entry name" value="NB-ARC"/>
    <property type="match status" value="1"/>
</dbReference>
<dbReference type="GO" id="GO:0043531">
    <property type="term" value="F:ADP binding"/>
    <property type="evidence" value="ECO:0007669"/>
    <property type="project" value="InterPro"/>
</dbReference>